<dbReference type="InterPro" id="IPR036179">
    <property type="entry name" value="Ig-like_dom_sf"/>
</dbReference>
<dbReference type="InterPro" id="IPR003598">
    <property type="entry name" value="Ig_sub2"/>
</dbReference>
<accession>A0A498MSK8</accession>
<reference evidence="7 8" key="1">
    <citation type="submission" date="2018-03" db="EMBL/GenBank/DDBJ databases">
        <title>Draft genome sequence of Rohu Carp (Labeo rohita).</title>
        <authorList>
            <person name="Das P."/>
            <person name="Kushwaha B."/>
            <person name="Joshi C.G."/>
            <person name="Kumar D."/>
            <person name="Nagpure N.S."/>
            <person name="Sahoo L."/>
            <person name="Das S.P."/>
            <person name="Bit A."/>
            <person name="Patnaik S."/>
            <person name="Meher P.K."/>
            <person name="Jayasankar P."/>
            <person name="Koringa P.G."/>
            <person name="Patel N.V."/>
            <person name="Hinsu A.T."/>
            <person name="Kumar R."/>
            <person name="Pandey M."/>
            <person name="Agarwal S."/>
            <person name="Srivastava S."/>
            <person name="Singh M."/>
            <person name="Iquebal M.A."/>
            <person name="Jaiswal S."/>
            <person name="Angadi U.B."/>
            <person name="Kumar N."/>
            <person name="Raza M."/>
            <person name="Shah T.M."/>
            <person name="Rai A."/>
            <person name="Jena J.K."/>
        </authorList>
    </citation>
    <scope>NUCLEOTIDE SEQUENCE [LARGE SCALE GENOMIC DNA]</scope>
    <source>
        <strain evidence="7">DASCIFA01</strain>
        <tissue evidence="7">Testis</tissue>
    </source>
</reference>
<evidence type="ECO:0000256" key="2">
    <source>
        <dbReference type="ARBA" id="ARBA00023157"/>
    </source>
</evidence>
<protein>
    <submittedName>
        <fullName evidence="7">Carcinoembryonic antigen-related cell adhesion molecule 20-like protein</fullName>
    </submittedName>
</protein>
<feature type="domain" description="Ig-like" evidence="6">
    <location>
        <begin position="406"/>
        <end position="493"/>
    </location>
</feature>
<evidence type="ECO:0000256" key="3">
    <source>
        <dbReference type="ARBA" id="ARBA00023180"/>
    </source>
</evidence>
<feature type="domain" description="Ig-like" evidence="6">
    <location>
        <begin position="949"/>
        <end position="1029"/>
    </location>
</feature>
<feature type="domain" description="Ig-like" evidence="6">
    <location>
        <begin position="1030"/>
        <end position="1115"/>
    </location>
</feature>
<name>A0A498MSK8_LABRO</name>
<dbReference type="InterPro" id="IPR013151">
    <property type="entry name" value="Immunoglobulin_dom"/>
</dbReference>
<dbReference type="Gene3D" id="2.60.40.10">
    <property type="entry name" value="Immunoglobulins"/>
    <property type="match status" value="13"/>
</dbReference>
<dbReference type="PANTHER" id="PTHR44337:SF16">
    <property type="entry name" value="CARCINOEMBRYONIC ANTIGEN-RELATED CELL ADHESION MOLECULE 20-LIKE-RELATED"/>
    <property type="match status" value="1"/>
</dbReference>
<feature type="domain" description="Ig-like" evidence="6">
    <location>
        <begin position="1235"/>
        <end position="1312"/>
    </location>
</feature>
<dbReference type="InterPro" id="IPR052598">
    <property type="entry name" value="IgSF_CEA-related"/>
</dbReference>
<feature type="region of interest" description="Disordered" evidence="5">
    <location>
        <begin position="1"/>
        <end position="25"/>
    </location>
</feature>
<dbReference type="Pfam" id="PF00047">
    <property type="entry name" value="ig"/>
    <property type="match status" value="1"/>
</dbReference>
<dbReference type="SMART" id="SM00409">
    <property type="entry name" value="IG"/>
    <property type="match status" value="13"/>
</dbReference>
<keyword evidence="1" id="KW-0732">Signal</keyword>
<dbReference type="InterPro" id="IPR013783">
    <property type="entry name" value="Ig-like_fold"/>
</dbReference>
<feature type="domain" description="Ig-like" evidence="6">
    <location>
        <begin position="500"/>
        <end position="567"/>
    </location>
</feature>
<dbReference type="Pfam" id="PF13927">
    <property type="entry name" value="Ig_3"/>
    <property type="match status" value="4"/>
</dbReference>
<dbReference type="Pfam" id="PF07679">
    <property type="entry name" value="I-set"/>
    <property type="match status" value="6"/>
</dbReference>
<evidence type="ECO:0000313" key="7">
    <source>
        <dbReference type="EMBL" id="RXN24638.1"/>
    </source>
</evidence>
<dbReference type="SMART" id="SM00408">
    <property type="entry name" value="IGc2"/>
    <property type="match status" value="12"/>
</dbReference>
<dbReference type="PANTHER" id="PTHR44337">
    <property type="entry name" value="CARCINOEMBRYONIC ANTIGEN-RELATED CELL ADHESION MOLECULE 8"/>
    <property type="match status" value="1"/>
</dbReference>
<dbReference type="InterPro" id="IPR003599">
    <property type="entry name" value="Ig_sub"/>
</dbReference>
<sequence>MLTEFRNAVSCKKSSRLRRRRPLSSSLALRHPTRITLGAPRPLRLVREMRLSNGKLYSGTGPLTGSSGPVGGPSDMGPGPQRLLEDPLGANSTPTVALGPPAVTVPLPRGCTHVRICQECRQRISDVRLYGPEESLIEGKSSANITSKGTGNITSVQWMKDNSPLSPSNSIIFSSDKRSVFISPVQRSDSGEYQCTYTNPVSSETVKLSLIINYGPDDVSIKGEDVVDLGVRVSLSCSANSQPSASFSWKFNGSDTGVTTDSFIIDQTNFTDSGDYECTALNSVTEKNATQTHALLVKGQYLGDDLQFSEPANGAIGGYVVLIPDYPPYTSIDVIQWHFGTTLIMTDQSGEITVSPGYGGRITFDRRSLALVLWDLRLSDSGKYRLTVVTSASAQLTGETSLQVFERITDVKLIGPEEILIEDESIANITSEGTGHITSVQWMKDKIPLSSSDRIFFSSDNRSLLISPVQRSDTGDYQCIYSNPGTSMTRKISLVINYGPDNISIAGPNVVNVGDPVSLVCSASSQPPASFAWRFNGTEIGVTTKTFTINQTDLTHSGEYDCVIKNSITIYFAVVFHPLLVKVQHSAVHWILFLGFPQHSFVKVQLVTLFITQCHLNGHRTHPWELSDIHPFPGQEIINITSVQWMKDNSPLSPSNRIRISSDKRSLFISPVQRSDSGEYQCTYTNPVSSGTAKLSVIVNYGPDDVSIQDVVDLGVRVSLSCSANSQPSASFSWKFNGSDTVTYRLLRRNKYPTAAVITAMNTTAVTIPTASTVDRTGGLPVDRSSRGARNNPAILEIDGPEDAFIKEKNSGVKLTGPEEPLIVGESSANIISDGAGFITSVSISPVQRSDSGEYQCTYTNPVSSETIKLSLIINYGPEDVSIQDVVDLGWMKDNSPLSPSNSIIFSSDNRSVSISPVQRSDSGEYQCTYTNPVSSETAKLSLIVNYGPDDVSIKGEDVVDLGVRVSLSCSANSKPSASFSWKFNGSDTGVTTDTFIIDQTDFTHSGDYVCTALNRVTKRSAALKHTLRENITNVRLVGPEELLIEGESSANITTEGTGTITSVQWMKDNSPLSPSDNIIFSSDNRSVSISPVQRSDSGEYQCTYSNPVSSETVKLGLIINYGPDGVSIQGEDVVDLGVRVSLSCSANSEPSPSFSWRFNGSDTGVTTDTFIIDQTDFTHSGDYECTAWNNVTERSASQKHALLVQGQYLGEDLQFSDTSTGGTLKGETSLEVFENITNVRLVGPEKVLIEGESSANITSEGTGTITSVQWMKDNSPLSPSDSIIFSSDNRSVSISPVQRSDSGEYQCTYSNPVSSETVKLGLIINYGPDNVSITGPNVVDLRVRVSLFCSANSEPSASFSWRFNGSDTGVTTDTFTIYQTDFTNSGDYECTAWNNVTERSASQKHVLLVQAQSYTDNKKEKQVKISKEFTWLVSKDLSNSFFEGQDDHLSKLIQFFSPVTEEDGIKGVVIGILVVAENVMKPLPAFYDVALVIEEEVVMHHLSDYT</sequence>
<evidence type="ECO:0000256" key="4">
    <source>
        <dbReference type="ARBA" id="ARBA00023319"/>
    </source>
</evidence>
<evidence type="ECO:0000256" key="5">
    <source>
        <dbReference type="SAM" id="MobiDB-lite"/>
    </source>
</evidence>
<evidence type="ECO:0000256" key="1">
    <source>
        <dbReference type="ARBA" id="ARBA00022729"/>
    </source>
</evidence>
<feature type="domain" description="Ig-like" evidence="6">
    <location>
        <begin position="703"/>
        <end position="741"/>
    </location>
</feature>
<feature type="domain" description="Ig-like" evidence="6">
    <location>
        <begin position="100"/>
        <end position="209"/>
    </location>
</feature>
<keyword evidence="3" id="KW-0325">Glycoprotein</keyword>
<comment type="caution">
    <text evidence="7">The sequence shown here is derived from an EMBL/GenBank/DDBJ whole genome shotgun (WGS) entry which is preliminary data.</text>
</comment>
<evidence type="ECO:0000313" key="8">
    <source>
        <dbReference type="Proteomes" id="UP000290572"/>
    </source>
</evidence>
<evidence type="ECO:0000259" key="6">
    <source>
        <dbReference type="PROSITE" id="PS50835"/>
    </source>
</evidence>
<keyword evidence="2" id="KW-1015">Disulfide bond</keyword>
<organism evidence="7 8">
    <name type="scientific">Labeo rohita</name>
    <name type="common">Indian major carp</name>
    <name type="synonym">Cyprinus rohita</name>
    <dbReference type="NCBI Taxonomy" id="84645"/>
    <lineage>
        <taxon>Eukaryota</taxon>
        <taxon>Metazoa</taxon>
        <taxon>Chordata</taxon>
        <taxon>Craniata</taxon>
        <taxon>Vertebrata</taxon>
        <taxon>Euteleostomi</taxon>
        <taxon>Actinopterygii</taxon>
        <taxon>Neopterygii</taxon>
        <taxon>Teleostei</taxon>
        <taxon>Ostariophysi</taxon>
        <taxon>Cypriniformes</taxon>
        <taxon>Cyprinidae</taxon>
        <taxon>Labeoninae</taxon>
        <taxon>Labeonini</taxon>
        <taxon>Labeo</taxon>
    </lineage>
</organism>
<dbReference type="CDD" id="cd00096">
    <property type="entry name" value="Ig"/>
    <property type="match status" value="4"/>
</dbReference>
<keyword evidence="8" id="KW-1185">Reference proteome</keyword>
<dbReference type="InterPro" id="IPR013098">
    <property type="entry name" value="Ig_I-set"/>
</dbReference>
<feature type="compositionally biased region" description="Basic residues" evidence="5">
    <location>
        <begin position="13"/>
        <end position="22"/>
    </location>
</feature>
<feature type="compositionally biased region" description="Low complexity" evidence="5">
    <location>
        <begin position="58"/>
        <end position="80"/>
    </location>
</feature>
<dbReference type="PROSITE" id="PS50835">
    <property type="entry name" value="IG_LIKE"/>
    <property type="match status" value="12"/>
</dbReference>
<feature type="domain" description="Ig-like" evidence="6">
    <location>
        <begin position="614"/>
        <end position="700"/>
    </location>
</feature>
<dbReference type="EMBL" id="QBIY01012524">
    <property type="protein sequence ID" value="RXN24638.1"/>
    <property type="molecule type" value="Genomic_DNA"/>
</dbReference>
<dbReference type="Pfam" id="PF13895">
    <property type="entry name" value="Ig_2"/>
    <property type="match status" value="1"/>
</dbReference>
<proteinExistence type="predicted"/>
<feature type="domain" description="Ig-like" evidence="6">
    <location>
        <begin position="821"/>
        <end position="942"/>
    </location>
</feature>
<gene>
    <name evidence="7" type="ORF">ROHU_006044</name>
</gene>
<dbReference type="SUPFAM" id="SSF48726">
    <property type="entry name" value="Immunoglobulin"/>
    <property type="match status" value="13"/>
</dbReference>
<keyword evidence="4" id="KW-0393">Immunoglobulin domain</keyword>
<dbReference type="Proteomes" id="UP000290572">
    <property type="component" value="Unassembled WGS sequence"/>
</dbReference>
<feature type="domain" description="Ig-like" evidence="6">
    <location>
        <begin position="1124"/>
        <end position="1198"/>
    </location>
</feature>
<feature type="domain" description="Ig-like" evidence="6">
    <location>
        <begin position="1313"/>
        <end position="1403"/>
    </location>
</feature>
<feature type="domain" description="Ig-like" evidence="6">
    <location>
        <begin position="216"/>
        <end position="290"/>
    </location>
</feature>
<dbReference type="STRING" id="84645.A0A498MSK8"/>
<dbReference type="InterPro" id="IPR007110">
    <property type="entry name" value="Ig-like_dom"/>
</dbReference>
<feature type="region of interest" description="Disordered" evidence="5">
    <location>
        <begin position="55"/>
        <end position="97"/>
    </location>
</feature>